<keyword evidence="6 8" id="KW-1133">Transmembrane helix</keyword>
<comment type="similarity">
    <text evidence="8">Belongs to the NqrDE/RnfAE family.</text>
</comment>
<comment type="subcellular location">
    <subcellularLocation>
        <location evidence="8">Cell membrane</location>
        <topology evidence="8">Multi-pass membrane protein</topology>
    </subcellularLocation>
    <subcellularLocation>
        <location evidence="1">Endomembrane system</location>
        <topology evidence="1">Multi-pass membrane protein</topology>
    </subcellularLocation>
</comment>
<evidence type="ECO:0000256" key="8">
    <source>
        <dbReference type="HAMAP-Rule" id="MF_00478"/>
    </source>
</evidence>
<dbReference type="NCBIfam" id="TIGR01948">
    <property type="entry name" value="rnfE"/>
    <property type="match status" value="1"/>
</dbReference>
<gene>
    <name evidence="8" type="primary">rnfE</name>
    <name evidence="10" type="ORF">CSB45_07750</name>
</gene>
<evidence type="ECO:0000256" key="3">
    <source>
        <dbReference type="ARBA" id="ARBA00022692"/>
    </source>
</evidence>
<comment type="subunit">
    <text evidence="8">The complex is composed of six subunits: RnfA, RnfB, RnfC, RnfD, RnfE and RnfG.</text>
</comment>
<feature type="transmembrane region" description="Helical" evidence="8">
    <location>
        <begin position="86"/>
        <end position="106"/>
    </location>
</feature>
<dbReference type="Proteomes" id="UP000229740">
    <property type="component" value="Unassembled WGS sequence"/>
</dbReference>
<organism evidence="10 11">
    <name type="scientific">candidate division KSB3 bacterium</name>
    <dbReference type="NCBI Taxonomy" id="2044937"/>
    <lineage>
        <taxon>Bacteria</taxon>
        <taxon>candidate division KSB3</taxon>
    </lineage>
</organism>
<feature type="transmembrane region" description="Helical" evidence="8">
    <location>
        <begin position="184"/>
        <end position="209"/>
    </location>
</feature>
<evidence type="ECO:0000313" key="10">
    <source>
        <dbReference type="EMBL" id="PID57407.1"/>
    </source>
</evidence>
<dbReference type="Pfam" id="PF02508">
    <property type="entry name" value="Rnf-Nqr"/>
    <property type="match status" value="1"/>
</dbReference>
<evidence type="ECO:0000256" key="4">
    <source>
        <dbReference type="ARBA" id="ARBA00022967"/>
    </source>
</evidence>
<dbReference type="PANTHER" id="PTHR30586">
    <property type="entry name" value="ELECTRON TRANSPORT COMPLEX PROTEIN RNFE"/>
    <property type="match status" value="1"/>
</dbReference>
<comment type="function">
    <text evidence="8">Part of a membrane-bound complex that couples electron transfer with translocation of ions across the membrane.</text>
</comment>
<protein>
    <recommendedName>
        <fullName evidence="8">Ion-translocating oxidoreductase complex subunit E</fullName>
        <ecNumber evidence="8">7.-.-.-</ecNumber>
    </recommendedName>
    <alternativeName>
        <fullName evidence="8">Rnf electron transport complex subunit E</fullName>
    </alternativeName>
</protein>
<sequence>MPDTAAEISTPSSREQLDVLAEFKRGLWTENPVFRQLLGLCPTLAVTNSAINGLAMGLATTFVLISSSFIVSLIRKLVPNQVRIATFTVIIATFVTVAELFLAALFPPISKALGPYVPLIVVNCIILGRQEAFASKNPPLKSILDALVMGCGFIATLTTLGIVREILGSGMIFGVRILGSWFKPWLIMILPAGAFLSLGIGLGIINHIVGREKG</sequence>
<dbReference type="PANTHER" id="PTHR30586:SF0">
    <property type="entry name" value="ION-TRANSLOCATING OXIDOREDUCTASE COMPLEX SUBUNIT E"/>
    <property type="match status" value="1"/>
</dbReference>
<keyword evidence="2 8" id="KW-0813">Transport</keyword>
<keyword evidence="3 8" id="KW-0812">Transmembrane</keyword>
<dbReference type="EC" id="7.-.-.-" evidence="8"/>
<keyword evidence="4 8" id="KW-1278">Translocase</keyword>
<name>A0A2G6E634_9BACT</name>
<evidence type="ECO:0000256" key="1">
    <source>
        <dbReference type="ARBA" id="ARBA00004127"/>
    </source>
</evidence>
<dbReference type="InterPro" id="IPR001346">
    <property type="entry name" value="Interferon_reg_fact_DNA-bd_dom"/>
</dbReference>
<dbReference type="NCBIfam" id="NF009070">
    <property type="entry name" value="PRK12405.1"/>
    <property type="match status" value="1"/>
</dbReference>
<dbReference type="GO" id="GO:0005886">
    <property type="term" value="C:plasma membrane"/>
    <property type="evidence" value="ECO:0007669"/>
    <property type="project" value="UniProtKB-SubCell"/>
</dbReference>
<keyword evidence="7 8" id="KW-0472">Membrane</keyword>
<evidence type="ECO:0000256" key="6">
    <source>
        <dbReference type="ARBA" id="ARBA00022989"/>
    </source>
</evidence>
<feature type="domain" description="IRF tryptophan pentad repeat" evidence="9">
    <location>
        <begin position="179"/>
        <end position="214"/>
    </location>
</feature>
<feature type="transmembrane region" description="Helical" evidence="8">
    <location>
        <begin position="112"/>
        <end position="130"/>
    </location>
</feature>
<feature type="transmembrane region" description="Helical" evidence="8">
    <location>
        <begin position="142"/>
        <end position="164"/>
    </location>
</feature>
<dbReference type="EMBL" id="PDPS01000027">
    <property type="protein sequence ID" value="PID57407.1"/>
    <property type="molecule type" value="Genomic_DNA"/>
</dbReference>
<proteinExistence type="inferred from homology"/>
<dbReference type="AlphaFoldDB" id="A0A2G6E634"/>
<dbReference type="GO" id="GO:0000976">
    <property type="term" value="F:transcription cis-regulatory region binding"/>
    <property type="evidence" value="ECO:0007669"/>
    <property type="project" value="InterPro"/>
</dbReference>
<dbReference type="GO" id="GO:0012505">
    <property type="term" value="C:endomembrane system"/>
    <property type="evidence" value="ECO:0007669"/>
    <property type="project" value="UniProtKB-SubCell"/>
</dbReference>
<feature type="transmembrane region" description="Helical" evidence="8">
    <location>
        <begin position="54"/>
        <end position="74"/>
    </location>
</feature>
<reference evidence="10 11" key="1">
    <citation type="submission" date="2017-10" db="EMBL/GenBank/DDBJ databases">
        <title>Novel microbial diversity and functional potential in the marine mammal oral microbiome.</title>
        <authorList>
            <person name="Dudek N.K."/>
            <person name="Sun C.L."/>
            <person name="Burstein D."/>
            <person name="Kantor R.S."/>
            <person name="Aliaga Goltsman D.S."/>
            <person name="Bik E.M."/>
            <person name="Thomas B.C."/>
            <person name="Banfield J.F."/>
            <person name="Relman D.A."/>
        </authorList>
    </citation>
    <scope>NUCLEOTIDE SEQUENCE [LARGE SCALE GENOMIC DNA]</scope>
    <source>
        <strain evidence="10">DOLZORAL124_49_17</strain>
    </source>
</reference>
<evidence type="ECO:0000256" key="2">
    <source>
        <dbReference type="ARBA" id="ARBA00022448"/>
    </source>
</evidence>
<comment type="caution">
    <text evidence="10">The sequence shown here is derived from an EMBL/GenBank/DDBJ whole genome shotgun (WGS) entry which is preliminary data.</text>
</comment>
<evidence type="ECO:0000256" key="7">
    <source>
        <dbReference type="ARBA" id="ARBA00023136"/>
    </source>
</evidence>
<evidence type="ECO:0000259" key="9">
    <source>
        <dbReference type="PROSITE" id="PS51507"/>
    </source>
</evidence>
<dbReference type="InterPro" id="IPR003667">
    <property type="entry name" value="NqrDE/RnfAE"/>
</dbReference>
<dbReference type="PROSITE" id="PS51507">
    <property type="entry name" value="IRF_2"/>
    <property type="match status" value="1"/>
</dbReference>
<evidence type="ECO:0000256" key="5">
    <source>
        <dbReference type="ARBA" id="ARBA00022982"/>
    </source>
</evidence>
<evidence type="ECO:0000313" key="11">
    <source>
        <dbReference type="Proteomes" id="UP000229740"/>
    </source>
</evidence>
<dbReference type="InterPro" id="IPR010968">
    <property type="entry name" value="RnfE"/>
</dbReference>
<dbReference type="GO" id="GO:0022900">
    <property type="term" value="P:electron transport chain"/>
    <property type="evidence" value="ECO:0007669"/>
    <property type="project" value="UniProtKB-UniRule"/>
</dbReference>
<accession>A0A2G6E634</accession>
<keyword evidence="5 8" id="KW-0249">Electron transport</keyword>
<keyword evidence="8" id="KW-1003">Cell membrane</keyword>
<dbReference type="HAMAP" id="MF_00478">
    <property type="entry name" value="RsxE_RnfE"/>
    <property type="match status" value="1"/>
</dbReference>
<dbReference type="PIRSF" id="PIRSF006102">
    <property type="entry name" value="NQR_DE"/>
    <property type="match status" value="1"/>
</dbReference>